<evidence type="ECO:0000313" key="4">
    <source>
        <dbReference type="EMBL" id="XDK31733.1"/>
    </source>
</evidence>
<feature type="transmembrane region" description="Helical" evidence="3">
    <location>
        <begin position="46"/>
        <end position="65"/>
    </location>
</feature>
<dbReference type="PIRSF" id="PIRSF016661">
    <property type="entry name" value="BioY"/>
    <property type="match status" value="1"/>
</dbReference>
<dbReference type="PANTHER" id="PTHR34295">
    <property type="entry name" value="BIOTIN TRANSPORTER BIOY"/>
    <property type="match status" value="1"/>
</dbReference>
<evidence type="ECO:0000256" key="1">
    <source>
        <dbReference type="ARBA" id="ARBA00010692"/>
    </source>
</evidence>
<feature type="transmembrane region" description="Helical" evidence="3">
    <location>
        <begin position="71"/>
        <end position="93"/>
    </location>
</feature>
<keyword evidence="2" id="KW-1003">Cell membrane</keyword>
<gene>
    <name evidence="4" type="ORF">AB4Y30_11945</name>
</gene>
<feature type="transmembrane region" description="Helical" evidence="3">
    <location>
        <begin position="105"/>
        <end position="130"/>
    </location>
</feature>
<feature type="transmembrane region" description="Helical" evidence="3">
    <location>
        <begin position="18"/>
        <end position="39"/>
    </location>
</feature>
<dbReference type="RefSeq" id="WP_368652459.1">
    <property type="nucleotide sequence ID" value="NZ_CP162599.1"/>
</dbReference>
<sequence length="181" mass="19951">MAIGANITVWFPFLAVPIGSATVPVTLQTFFAILAGLMLGRKLGSLSMITYILVGVAGVPIFAGLKSGPMIFFSATGGFILSFVFIAFFVGWIAEKSKHKKLLPYSIAAIIGLILNYSIGVTYMFAAMNFWLEIPISYSQAWIVMVPFMIKDFPLSLLAALFMVNLAHRLPRRWINRYATT</sequence>
<comment type="similarity">
    <text evidence="1 2">Belongs to the BioY family.</text>
</comment>
<evidence type="ECO:0000256" key="3">
    <source>
        <dbReference type="SAM" id="Phobius"/>
    </source>
</evidence>
<comment type="subcellular location">
    <subcellularLocation>
        <location evidence="2">Cell membrane</location>
        <topology evidence="2">Multi-pass membrane protein</topology>
    </subcellularLocation>
</comment>
<keyword evidence="3" id="KW-0812">Transmembrane</keyword>
<dbReference type="PANTHER" id="PTHR34295:SF1">
    <property type="entry name" value="BIOTIN TRANSPORTER BIOY"/>
    <property type="match status" value="1"/>
</dbReference>
<dbReference type="Gene3D" id="1.10.1760.20">
    <property type="match status" value="1"/>
</dbReference>
<dbReference type="Pfam" id="PF02632">
    <property type="entry name" value="BioY"/>
    <property type="match status" value="1"/>
</dbReference>
<dbReference type="GO" id="GO:0015225">
    <property type="term" value="F:biotin transmembrane transporter activity"/>
    <property type="evidence" value="ECO:0007669"/>
    <property type="project" value="UniProtKB-UniRule"/>
</dbReference>
<reference evidence="4" key="1">
    <citation type="submission" date="2024-07" db="EMBL/GenBank/DDBJ databases">
        <title>Halotolerant mesophilic bacterium Ornithinibacillus sp. 4-3, sp. nov., isolated from soil.</title>
        <authorList>
            <person name="Sidarenka A.V."/>
            <person name="Guliayeva D.E."/>
            <person name="Leanovich S.I."/>
            <person name="Hileuskaya K.S."/>
            <person name="Akhremchuk A.E."/>
            <person name="Sikolenko M.A."/>
            <person name="Valentovich L.N."/>
        </authorList>
    </citation>
    <scope>NUCLEOTIDE SEQUENCE</scope>
    <source>
        <strain evidence="4">4-3</strain>
    </source>
</reference>
<evidence type="ECO:0000256" key="2">
    <source>
        <dbReference type="PIRNR" id="PIRNR016661"/>
    </source>
</evidence>
<keyword evidence="2 3" id="KW-0472">Membrane</keyword>
<accession>A0AB39HMV5</accession>
<organism evidence="4">
    <name type="scientific">Ornithinibacillus sp. 4-3</name>
    <dbReference type="NCBI Taxonomy" id="3231488"/>
    <lineage>
        <taxon>Bacteria</taxon>
        <taxon>Bacillati</taxon>
        <taxon>Bacillota</taxon>
        <taxon>Bacilli</taxon>
        <taxon>Bacillales</taxon>
        <taxon>Bacillaceae</taxon>
        <taxon>Ornithinibacillus</taxon>
    </lineage>
</organism>
<feature type="transmembrane region" description="Helical" evidence="3">
    <location>
        <begin position="142"/>
        <end position="167"/>
    </location>
</feature>
<protein>
    <recommendedName>
        <fullName evidence="2">Biotin transporter</fullName>
    </recommendedName>
</protein>
<dbReference type="AlphaFoldDB" id="A0AB39HMV5"/>
<dbReference type="GO" id="GO:0005886">
    <property type="term" value="C:plasma membrane"/>
    <property type="evidence" value="ECO:0007669"/>
    <property type="project" value="UniProtKB-SubCell"/>
</dbReference>
<name>A0AB39HMV5_9BACI</name>
<keyword evidence="2" id="KW-0813">Transport</keyword>
<proteinExistence type="inferred from homology"/>
<dbReference type="EMBL" id="CP162599">
    <property type="protein sequence ID" value="XDK31733.1"/>
    <property type="molecule type" value="Genomic_DNA"/>
</dbReference>
<keyword evidence="3" id="KW-1133">Transmembrane helix</keyword>
<dbReference type="InterPro" id="IPR003784">
    <property type="entry name" value="BioY"/>
</dbReference>